<comment type="caution">
    <text evidence="1">The sequence shown here is derived from an EMBL/GenBank/DDBJ whole genome shotgun (WGS) entry which is preliminary data.</text>
</comment>
<dbReference type="EMBL" id="JBBKAR010000039">
    <property type="protein sequence ID" value="MEJ8305272.1"/>
    <property type="molecule type" value="Genomic_DNA"/>
</dbReference>
<evidence type="ECO:0000313" key="2">
    <source>
        <dbReference type="Proteomes" id="UP001380953"/>
    </source>
</evidence>
<name>A0ACC6PEP2_9BACL</name>
<sequence length="187" mass="20707">MDILRVSTYEMPFESAKIVIVSDTHMPRMSKALPPALIDGLQNADLILHAGDWTKPEVYDLLVAYAPVEGVAGNNDGPDIVERWGYRRIVEIAGRRIGLTHGHLGKGHTPDNAAAAFDNENVDLIIFGHSHIPFFSEHERAGNRPATPLFNPGSPTDKRRQPQFSFGILTLSVGSLFCKHCFYDSKQ</sequence>
<protein>
    <submittedName>
        <fullName evidence="1">Metallophosphoesterase</fullName>
    </submittedName>
</protein>
<proteinExistence type="predicted"/>
<reference evidence="1" key="1">
    <citation type="submission" date="2024-03" db="EMBL/GenBank/DDBJ databases">
        <title>Whole genome sequecning of epiphytes from Marcgravia umbellata leaves.</title>
        <authorList>
            <person name="Kumar G."/>
            <person name="Savka M.A."/>
        </authorList>
    </citation>
    <scope>NUCLEOTIDE SEQUENCE</scope>
    <source>
        <strain evidence="1">RIT_BL5</strain>
    </source>
</reference>
<keyword evidence="2" id="KW-1185">Reference proteome</keyword>
<dbReference type="Proteomes" id="UP001380953">
    <property type="component" value="Unassembled WGS sequence"/>
</dbReference>
<evidence type="ECO:0000313" key="1">
    <source>
        <dbReference type="EMBL" id="MEJ8305272.1"/>
    </source>
</evidence>
<gene>
    <name evidence="1" type="ORF">WKI47_15300</name>
</gene>
<organism evidence="1 2">
    <name type="scientific">Saccharibacillus sacchari</name>
    <dbReference type="NCBI Taxonomy" id="456493"/>
    <lineage>
        <taxon>Bacteria</taxon>
        <taxon>Bacillati</taxon>
        <taxon>Bacillota</taxon>
        <taxon>Bacilli</taxon>
        <taxon>Bacillales</taxon>
        <taxon>Paenibacillaceae</taxon>
        <taxon>Saccharibacillus</taxon>
    </lineage>
</organism>
<accession>A0ACC6PEP2</accession>